<feature type="compositionally biased region" description="Pro residues" evidence="5">
    <location>
        <begin position="342"/>
        <end position="367"/>
    </location>
</feature>
<feature type="compositionally biased region" description="Pro residues" evidence="5">
    <location>
        <begin position="220"/>
        <end position="257"/>
    </location>
</feature>
<dbReference type="InterPro" id="IPR040169">
    <property type="entry name" value="SUGP1/2"/>
</dbReference>
<feature type="compositionally biased region" description="Pro residues" evidence="5">
    <location>
        <begin position="198"/>
        <end position="213"/>
    </location>
</feature>
<comment type="subcellular location">
    <subcellularLocation>
        <location evidence="1">Nucleus</location>
    </subcellularLocation>
</comment>
<dbReference type="SUPFAM" id="SSF109905">
    <property type="entry name" value="Surp module (SWAP domain)"/>
    <property type="match status" value="1"/>
</dbReference>
<dbReference type="InterPro" id="IPR035967">
    <property type="entry name" value="SWAP/Surp_sf"/>
</dbReference>
<dbReference type="GO" id="GO:0006397">
    <property type="term" value="P:mRNA processing"/>
    <property type="evidence" value="ECO:0007669"/>
    <property type="project" value="UniProtKB-KW"/>
</dbReference>
<evidence type="ECO:0000256" key="1">
    <source>
        <dbReference type="ARBA" id="ARBA00004123"/>
    </source>
</evidence>
<keyword evidence="4" id="KW-0539">Nucleus</keyword>
<evidence type="ECO:0000256" key="4">
    <source>
        <dbReference type="ARBA" id="ARBA00023242"/>
    </source>
</evidence>
<sequence>MATKKGSKLQDRFMEMSAQEKMIEKRRKEIEQKMQQQKQKEQNEAVSKIQAAKGKKPETPSILSRFKKRPGLVKSMNDPAPKKVKTEPEEATTEKSSTINSYVNDGSFFEKFLKLQGSKGEKKVKVKAEEKPLNAADLPEAWQMNEEREARPSKPPALMDQIIPKPPDLERRQAACRIKEERMEHPLQPPPHEEVMHRPPPMSSPPPGFPPPMQQIRGPVPIPPPPPPMSEASIPPPRLSVPLSMVPPPQAVPPPPNGLNQPPSGMIRPVPPPVGLVPPVPPPRPTGPAIPGPMQLIPHSTGAIQPVPPPRGPFQTIPTSIAPVPPPHGLCKPVPAPGMAQPVPPPNMQPAPPPSGPIRPVPPPPMQPNGLGHMQIRMGEPDCRSTPPLPPQSQAMQVLPTHFPPPPSMPHPPAYPPVSVGPSFPPGLPPQGFPPRADGQRPSRFDQQAPPPPQPPPPPFNPFSSVNDPSPLGGPGLTSQPPSFHRADEPEDGFLPGPGAIAKCFLVPPPENPQLRADIEDLARAVALNGRCVEEAASRDNRPELWFLHEPESMEMRFYQWRVEELSNEFQGDSESTDEFGNP</sequence>
<evidence type="ECO:0000256" key="3">
    <source>
        <dbReference type="ARBA" id="ARBA00023187"/>
    </source>
</evidence>
<dbReference type="GO" id="GO:0005654">
    <property type="term" value="C:nucleoplasm"/>
    <property type="evidence" value="ECO:0007669"/>
    <property type="project" value="TreeGrafter"/>
</dbReference>
<dbReference type="Gene3D" id="1.10.10.790">
    <property type="entry name" value="Surp module"/>
    <property type="match status" value="1"/>
</dbReference>
<proteinExistence type="predicted"/>
<feature type="compositionally biased region" description="Pro residues" evidence="5">
    <location>
        <begin position="449"/>
        <end position="461"/>
    </location>
</feature>
<feature type="region of interest" description="Disordered" evidence="5">
    <location>
        <begin position="26"/>
        <end position="98"/>
    </location>
</feature>
<feature type="domain" description="SURP motif" evidence="6">
    <location>
        <begin position="519"/>
        <end position="565"/>
    </location>
</feature>
<gene>
    <name evidence="7" type="ORF">CAPTEDRAFT_192562</name>
</gene>
<dbReference type="InterPro" id="IPR000061">
    <property type="entry name" value="Surp"/>
</dbReference>
<keyword evidence="2" id="KW-0507">mRNA processing</keyword>
<name>R7U452_CAPTE</name>
<feature type="compositionally biased region" description="Pro residues" evidence="5">
    <location>
        <begin position="269"/>
        <end position="291"/>
    </location>
</feature>
<dbReference type="EMBL" id="KB305619">
    <property type="protein sequence ID" value="ELU00891.1"/>
    <property type="molecule type" value="Genomic_DNA"/>
</dbReference>
<dbReference type="InParanoid" id="R7U452"/>
<feature type="non-terminal residue" evidence="7">
    <location>
        <position position="583"/>
    </location>
</feature>
<feature type="compositionally biased region" description="Pro residues" evidence="5">
    <location>
        <begin position="402"/>
        <end position="416"/>
    </location>
</feature>
<accession>R7U452</accession>
<dbReference type="Pfam" id="PF01805">
    <property type="entry name" value="Surp"/>
    <property type="match status" value="1"/>
</dbReference>
<feature type="compositionally biased region" description="Basic and acidic residues" evidence="5">
    <location>
        <begin position="26"/>
        <end position="43"/>
    </location>
</feature>
<evidence type="ECO:0000256" key="5">
    <source>
        <dbReference type="SAM" id="MobiDB-lite"/>
    </source>
</evidence>
<feature type="region of interest" description="Disordered" evidence="5">
    <location>
        <begin position="337"/>
        <end position="499"/>
    </location>
</feature>
<organism evidence="7">
    <name type="scientific">Capitella teleta</name>
    <name type="common">Polychaete worm</name>
    <dbReference type="NCBI Taxonomy" id="283909"/>
    <lineage>
        <taxon>Eukaryota</taxon>
        <taxon>Metazoa</taxon>
        <taxon>Spiralia</taxon>
        <taxon>Lophotrochozoa</taxon>
        <taxon>Annelida</taxon>
        <taxon>Polychaeta</taxon>
        <taxon>Sedentaria</taxon>
        <taxon>Scolecida</taxon>
        <taxon>Capitellidae</taxon>
        <taxon>Capitella</taxon>
    </lineage>
</organism>
<feature type="region of interest" description="Disordered" evidence="5">
    <location>
        <begin position="136"/>
        <end position="168"/>
    </location>
</feature>
<dbReference type="GO" id="GO:0003723">
    <property type="term" value="F:RNA binding"/>
    <property type="evidence" value="ECO:0007669"/>
    <property type="project" value="InterPro"/>
</dbReference>
<evidence type="ECO:0000256" key="2">
    <source>
        <dbReference type="ARBA" id="ARBA00022664"/>
    </source>
</evidence>
<keyword evidence="3" id="KW-0508">mRNA splicing</keyword>
<dbReference type="PANTHER" id="PTHR23340">
    <property type="entry name" value="ARGININE/SERINE RICH SPLICING FACTOR SF4/14"/>
    <property type="match status" value="1"/>
</dbReference>
<dbReference type="PANTHER" id="PTHR23340:SF0">
    <property type="entry name" value="SURP AND G-PATCH DOMAIN-CONTAINING PROTEIN 1 ISOFORM X1"/>
    <property type="match status" value="1"/>
</dbReference>
<feature type="compositionally biased region" description="Pro residues" evidence="5">
    <location>
        <begin position="423"/>
        <end position="433"/>
    </location>
</feature>
<feature type="region of interest" description="Disordered" evidence="5">
    <location>
        <begin position="181"/>
        <end position="311"/>
    </location>
</feature>
<dbReference type="GO" id="GO:0008380">
    <property type="term" value="P:RNA splicing"/>
    <property type="evidence" value="ECO:0007669"/>
    <property type="project" value="UniProtKB-KW"/>
</dbReference>
<evidence type="ECO:0000313" key="7">
    <source>
        <dbReference type="EMBL" id="ELU00891.1"/>
    </source>
</evidence>
<dbReference type="STRING" id="283909.R7U452"/>
<feature type="compositionally biased region" description="Low complexity" evidence="5">
    <location>
        <begin position="462"/>
        <end position="471"/>
    </location>
</feature>
<protein>
    <recommendedName>
        <fullName evidence="6">SURP motif domain-containing protein</fullName>
    </recommendedName>
</protein>
<feature type="compositionally biased region" description="Basic and acidic residues" evidence="5">
    <location>
        <begin position="181"/>
        <end position="197"/>
    </location>
</feature>
<dbReference type="AlphaFoldDB" id="R7U452"/>
<reference evidence="7" key="1">
    <citation type="journal article" date="2013" name="Nature">
        <title>Insights into bilaterian evolution from three spiralian genomes.</title>
        <authorList>
            <person name="Simakov O."/>
            <person name="Marletaz F."/>
            <person name="Cho S.J."/>
            <person name="Edsinger-Gonzales E."/>
            <person name="Havlak P."/>
            <person name="Hellsten U."/>
            <person name="Kuo D.H."/>
            <person name="Larsson T."/>
            <person name="Lv J."/>
            <person name="Arendt D."/>
            <person name="Savage R."/>
            <person name="Osoegawa K."/>
            <person name="de Jong P."/>
            <person name="Grimwood J."/>
            <person name="Chapman J.A."/>
            <person name="Shapiro H."/>
            <person name="Aerts A."/>
            <person name="Otillar R.P."/>
            <person name="Terry A.Y."/>
            <person name="Boore J.L."/>
            <person name="Grigoriev I.V."/>
            <person name="Lindberg D.R."/>
            <person name="Seaver E.C."/>
            <person name="Weisblat D.A."/>
            <person name="Putnam N.H."/>
            <person name="Rokhsar D.S."/>
        </authorList>
    </citation>
    <scope>NUCLEOTIDE SEQUENCE</scope>
    <source>
        <strain evidence="7">I ESC-2004</strain>
    </source>
</reference>
<evidence type="ECO:0000259" key="6">
    <source>
        <dbReference type="Pfam" id="PF01805"/>
    </source>
</evidence>